<reference evidence="11" key="1">
    <citation type="submission" date="2020-10" db="EMBL/GenBank/DDBJ databases">
        <authorList>
            <person name="Gilroy R."/>
        </authorList>
    </citation>
    <scope>NUCLEOTIDE SEQUENCE</scope>
    <source>
        <strain evidence="11">17213</strain>
    </source>
</reference>
<dbReference type="InterPro" id="IPR007507">
    <property type="entry name" value="Glycos_transf_N"/>
</dbReference>
<protein>
    <recommendedName>
        <fullName evidence="3 9">3-deoxy-D-manno-octulosonic acid transferase</fullName>
        <shortName evidence="9">Kdo transferase</shortName>
        <ecNumber evidence="2 9">2.4.99.12</ecNumber>
    </recommendedName>
    <alternativeName>
        <fullName evidence="5 9">Lipid IV(A) 3-deoxy-D-manno-octulosonic acid transferase</fullName>
    </alternativeName>
</protein>
<feature type="site" description="Transition state stabilizer" evidence="8">
    <location>
        <position position="132"/>
    </location>
</feature>
<name>A0A9D9DCG1_9GAMM</name>
<keyword evidence="9" id="KW-0448">Lipopolysaccharide biosynthesis</keyword>
<evidence type="ECO:0000256" key="8">
    <source>
        <dbReference type="PIRSR" id="PIRSR639901-2"/>
    </source>
</evidence>
<dbReference type="EC" id="2.4.99.12" evidence="2 9"/>
<dbReference type="InterPro" id="IPR039901">
    <property type="entry name" value="Kdotransferase"/>
</dbReference>
<evidence type="ECO:0000313" key="12">
    <source>
        <dbReference type="Proteomes" id="UP000823631"/>
    </source>
</evidence>
<evidence type="ECO:0000256" key="2">
    <source>
        <dbReference type="ARBA" id="ARBA00012621"/>
    </source>
</evidence>
<dbReference type="GO" id="GO:0009245">
    <property type="term" value="P:lipid A biosynthetic process"/>
    <property type="evidence" value="ECO:0007669"/>
    <property type="project" value="TreeGrafter"/>
</dbReference>
<organism evidence="11 12">
    <name type="scientific">Candidatus Avisuccinivibrio stercorigallinarum</name>
    <dbReference type="NCBI Taxonomy" id="2840704"/>
    <lineage>
        <taxon>Bacteria</taxon>
        <taxon>Pseudomonadati</taxon>
        <taxon>Pseudomonadota</taxon>
        <taxon>Gammaproteobacteria</taxon>
        <taxon>Aeromonadales</taxon>
        <taxon>Succinivibrionaceae</taxon>
        <taxon>Succinivibrionaceae incertae sedis</taxon>
        <taxon>Candidatus Avisuccinivibrio</taxon>
    </lineage>
</organism>
<keyword evidence="9" id="KW-1003">Cell membrane</keyword>
<sequence length="438" mass="49382">MFKAKAVLFFYQLITFLAGPLGMLFLMYKKRRDPPYGRRKWELLGFCPVNYRGCIWFHTVSVGEVIAARPVIEAFVKRHRKLTVIVTTTTTTGAAAAQRIPGVTHLYAPLDSPSALYRFFNAVKPRHLFIMETELWPNLLNKCQKHRTHVTIFNARMPESTCKAYEKHLDLVKELIASKLNMVICQSPADAERFERIGVPRERIFAVNSLKYDLKPDEQKFIKARAVKRLSGLKLVLGAISTHDGEEALVLAQYHEMIKAYPGLRLVLVPRHMSGADLAEAWLKEHPQLKAQRRTQSAPDLKDFNSQILIGDTIGEIEFYLGLCDVVFMGGSFIDIGGHNPLEPAYFSLPIITGPYYYNFKEQFERLIDVHGAFLCPESSRFAPLMVRLLSEGDTLSKAGLAALEVQQAGRGAVDKTLELIEKSLLRPAGESGQHHAD</sequence>
<feature type="site" description="Transition state stabilizer" evidence="8">
    <location>
        <position position="211"/>
    </location>
</feature>
<keyword evidence="9" id="KW-0812">Transmembrane</keyword>
<evidence type="ECO:0000313" key="11">
    <source>
        <dbReference type="EMBL" id="MBO8415863.1"/>
    </source>
</evidence>
<reference evidence="11" key="2">
    <citation type="journal article" date="2021" name="PeerJ">
        <title>Extensive microbial diversity within the chicken gut microbiome revealed by metagenomics and culture.</title>
        <authorList>
            <person name="Gilroy R."/>
            <person name="Ravi A."/>
            <person name="Getino M."/>
            <person name="Pursley I."/>
            <person name="Horton D.L."/>
            <person name="Alikhan N.F."/>
            <person name="Baker D."/>
            <person name="Gharbi K."/>
            <person name="Hall N."/>
            <person name="Watson M."/>
            <person name="Adriaenssens E.M."/>
            <person name="Foster-Nyarko E."/>
            <person name="Jarju S."/>
            <person name="Secka A."/>
            <person name="Antonio M."/>
            <person name="Oren A."/>
            <person name="Chaudhuri R.R."/>
            <person name="La Ragione R."/>
            <person name="Hildebrand F."/>
            <person name="Pallen M.J."/>
        </authorList>
    </citation>
    <scope>NUCLEOTIDE SEQUENCE</scope>
    <source>
        <strain evidence="11">17213</strain>
    </source>
</reference>
<evidence type="ECO:0000256" key="5">
    <source>
        <dbReference type="ARBA" id="ARBA00031445"/>
    </source>
</evidence>
<dbReference type="SUPFAM" id="SSF53756">
    <property type="entry name" value="UDP-Glycosyltransferase/glycogen phosphorylase"/>
    <property type="match status" value="1"/>
</dbReference>
<evidence type="ECO:0000256" key="9">
    <source>
        <dbReference type="RuleBase" id="RU365103"/>
    </source>
</evidence>
<dbReference type="EMBL" id="JADINH010000123">
    <property type="protein sequence ID" value="MBO8415863.1"/>
    <property type="molecule type" value="Genomic_DNA"/>
</dbReference>
<feature type="domain" description="3-deoxy-D-manno-octulosonic-acid transferase N-terminal" evidence="10">
    <location>
        <begin position="45"/>
        <end position="213"/>
    </location>
</feature>
<comment type="similarity">
    <text evidence="9">Belongs to the glycosyltransferase group 1 family.</text>
</comment>
<dbReference type="InterPro" id="IPR038107">
    <property type="entry name" value="Glycos_transf_N_sf"/>
</dbReference>
<keyword evidence="9" id="KW-1133">Transmembrane helix</keyword>
<comment type="caution">
    <text evidence="11">The sequence shown here is derived from an EMBL/GenBank/DDBJ whole genome shotgun (WGS) entry which is preliminary data.</text>
</comment>
<dbReference type="AlphaFoldDB" id="A0A9D9DCG1"/>
<dbReference type="Pfam" id="PF04413">
    <property type="entry name" value="Glycos_transf_N"/>
    <property type="match status" value="1"/>
</dbReference>
<evidence type="ECO:0000256" key="3">
    <source>
        <dbReference type="ARBA" id="ARBA00019077"/>
    </source>
</evidence>
<accession>A0A9D9DCG1</accession>
<dbReference type="GO" id="GO:0009244">
    <property type="term" value="P:lipopolysaccharide core region biosynthetic process"/>
    <property type="evidence" value="ECO:0007669"/>
    <property type="project" value="UniProtKB-UniRule"/>
</dbReference>
<comment type="subcellular location">
    <subcellularLocation>
        <location evidence="9">Cell membrane</location>
    </subcellularLocation>
</comment>
<evidence type="ECO:0000256" key="7">
    <source>
        <dbReference type="PIRSR" id="PIRSR639901-1"/>
    </source>
</evidence>
<comment type="function">
    <text evidence="9">Involved in lipopolysaccharide (LPS) biosynthesis. Catalyzes the transfer of 3-deoxy-D-manno-octulosonate (Kdo) residue(s) from CMP-Kdo to lipid IV(A), the tetraacyldisaccharide-1,4'-bisphosphate precursor of lipid A.</text>
</comment>
<evidence type="ECO:0000256" key="6">
    <source>
        <dbReference type="ARBA" id="ARBA00049183"/>
    </source>
</evidence>
<comment type="pathway">
    <text evidence="1 9">Bacterial outer membrane biogenesis; LPS core biosynthesis.</text>
</comment>
<feature type="active site" description="Proton acceptor" evidence="7">
    <location>
        <position position="64"/>
    </location>
</feature>
<evidence type="ECO:0000256" key="4">
    <source>
        <dbReference type="ARBA" id="ARBA00022679"/>
    </source>
</evidence>
<feature type="transmembrane region" description="Helical" evidence="9">
    <location>
        <begin position="6"/>
        <end position="28"/>
    </location>
</feature>
<dbReference type="GO" id="GO:0043842">
    <property type="term" value="F:Kdo transferase activity"/>
    <property type="evidence" value="ECO:0007669"/>
    <property type="project" value="UniProtKB-EC"/>
</dbReference>
<keyword evidence="4 9" id="KW-0808">Transferase</keyword>
<proteinExistence type="inferred from homology"/>
<dbReference type="PANTHER" id="PTHR42755">
    <property type="entry name" value="3-DEOXY-MANNO-OCTULOSONATE CYTIDYLYLTRANSFERASE"/>
    <property type="match status" value="1"/>
</dbReference>
<dbReference type="Proteomes" id="UP000823631">
    <property type="component" value="Unassembled WGS sequence"/>
</dbReference>
<dbReference type="GO" id="GO:0005886">
    <property type="term" value="C:plasma membrane"/>
    <property type="evidence" value="ECO:0007669"/>
    <property type="project" value="UniProtKB-SubCell"/>
</dbReference>
<dbReference type="Gene3D" id="3.40.50.11720">
    <property type="entry name" value="3-Deoxy-D-manno-octulosonic-acid transferase, N-terminal domain"/>
    <property type="match status" value="1"/>
</dbReference>
<dbReference type="PANTHER" id="PTHR42755:SF1">
    <property type="entry name" value="3-DEOXY-D-MANNO-OCTULOSONIC ACID TRANSFERASE, MITOCHONDRIAL-RELATED"/>
    <property type="match status" value="1"/>
</dbReference>
<evidence type="ECO:0000256" key="1">
    <source>
        <dbReference type="ARBA" id="ARBA00004713"/>
    </source>
</evidence>
<comment type="catalytic activity">
    <reaction evidence="6 9">
        <text>lipid IVA (E. coli) + CMP-3-deoxy-beta-D-manno-octulosonate = alpha-Kdo-(2-&gt;6)-lipid IVA (E. coli) + CMP + H(+)</text>
        <dbReference type="Rhea" id="RHEA:28066"/>
        <dbReference type="ChEBI" id="CHEBI:15378"/>
        <dbReference type="ChEBI" id="CHEBI:58603"/>
        <dbReference type="ChEBI" id="CHEBI:60364"/>
        <dbReference type="ChEBI" id="CHEBI:60377"/>
        <dbReference type="ChEBI" id="CHEBI:85987"/>
        <dbReference type="EC" id="2.4.99.12"/>
    </reaction>
</comment>
<keyword evidence="9" id="KW-0472">Membrane</keyword>
<gene>
    <name evidence="11" type="ORF">IAB19_05745</name>
</gene>
<evidence type="ECO:0000259" key="10">
    <source>
        <dbReference type="Pfam" id="PF04413"/>
    </source>
</evidence>
<dbReference type="Gene3D" id="3.40.50.2000">
    <property type="entry name" value="Glycogen Phosphorylase B"/>
    <property type="match status" value="1"/>
</dbReference>